<dbReference type="Pfam" id="PF24797">
    <property type="entry name" value="Beta-prop_WDR35_TULP_N"/>
    <property type="match status" value="1"/>
</dbReference>
<protein>
    <submittedName>
        <fullName evidence="7">Uncharacterized protein</fullName>
    </submittedName>
</protein>
<name>A0A0K2UNB5_LEPSM</name>
<dbReference type="OrthoDB" id="10260567at2759"/>
<dbReference type="InterPro" id="IPR039857">
    <property type="entry name" value="Ift122/121"/>
</dbReference>
<dbReference type="PANTHER" id="PTHR12764:SF5">
    <property type="entry name" value="LD29485P"/>
    <property type="match status" value="1"/>
</dbReference>
<dbReference type="InterPro" id="IPR056158">
    <property type="entry name" value="Beta-prop_IFT121_2nd"/>
</dbReference>
<dbReference type="PANTHER" id="PTHR12764">
    <property type="entry name" value="WD REPEAT DOMAIN-RELATED"/>
    <property type="match status" value="1"/>
</dbReference>
<keyword evidence="3" id="KW-0853">WD repeat</keyword>
<accession>A0A0K2UNB5</accession>
<dbReference type="InterPro" id="IPR056159">
    <property type="entry name" value="Beta-prop_IFT121_TULP_N"/>
</dbReference>
<dbReference type="InterPro" id="IPR015943">
    <property type="entry name" value="WD40/YVTN_repeat-like_dom_sf"/>
</dbReference>
<evidence type="ECO:0000256" key="3">
    <source>
        <dbReference type="ARBA" id="ARBA00022574"/>
    </source>
</evidence>
<dbReference type="GO" id="GO:0061512">
    <property type="term" value="P:protein localization to cilium"/>
    <property type="evidence" value="ECO:0007669"/>
    <property type="project" value="TreeGrafter"/>
</dbReference>
<dbReference type="Pfam" id="PF23390">
    <property type="entry name" value="Beta-prop_WDR35_2nd"/>
    <property type="match status" value="1"/>
</dbReference>
<evidence type="ECO:0000313" key="7">
    <source>
        <dbReference type="EMBL" id="CDW39753.1"/>
    </source>
</evidence>
<sequence length="355" mass="39665">MEIEFGISGASTSKVVTLKWYDAKHGLVQPSAPTLVVCYESGKIQLMRNERDDAPVLIDTSMTTVSCMWNHDGSVLAVAGTMLVATSGSDTTKSESNVVQFYSPFGEHLRTLKVPGKQITACAWEGGSLRIALSVDSFIYFANIRPDYKWAYFSNTVVYTFTRPEKNDVAIVFWNCHTNEKNYKFTKSVFCMSSCGEHCVIAAEQETNQGEFVNTLMLCNTLGTSVDTKQVNNLDPLFVTITNSHVFAASKSAFIIWQFRTSQSYNIVNSEKSNLRREKLCLVDDENPGLMDRNINDPYPKTDNPICCLNASEKYLIIGRESGKIHQYALPNVVLTDRYMLGTKPHKLALNCNST</sequence>
<dbReference type="GO" id="GO:0030991">
    <property type="term" value="C:intraciliary transport particle A"/>
    <property type="evidence" value="ECO:0007669"/>
    <property type="project" value="TreeGrafter"/>
</dbReference>
<dbReference type="GO" id="GO:1905515">
    <property type="term" value="P:non-motile cilium assembly"/>
    <property type="evidence" value="ECO:0007669"/>
    <property type="project" value="TreeGrafter"/>
</dbReference>
<dbReference type="GO" id="GO:0035721">
    <property type="term" value="P:intraciliary retrograde transport"/>
    <property type="evidence" value="ECO:0007669"/>
    <property type="project" value="TreeGrafter"/>
</dbReference>
<keyword evidence="2" id="KW-0963">Cytoplasm</keyword>
<reference evidence="7" key="1">
    <citation type="submission" date="2014-05" db="EMBL/GenBank/DDBJ databases">
        <authorList>
            <person name="Chronopoulou M."/>
        </authorList>
    </citation>
    <scope>NUCLEOTIDE SEQUENCE</scope>
    <source>
        <tissue evidence="7">Whole organism</tissue>
    </source>
</reference>
<evidence type="ECO:0000256" key="2">
    <source>
        <dbReference type="ARBA" id="ARBA00022490"/>
    </source>
</evidence>
<keyword evidence="4" id="KW-0677">Repeat</keyword>
<proteinExistence type="predicted"/>
<feature type="domain" description="IFT121/TULP4 N-terminal" evidence="6">
    <location>
        <begin position="10"/>
        <end position="145"/>
    </location>
</feature>
<dbReference type="Gene3D" id="2.130.10.10">
    <property type="entry name" value="YVTN repeat-like/Quinoprotein amine dehydrogenase"/>
    <property type="match status" value="1"/>
</dbReference>
<dbReference type="EMBL" id="HACA01022392">
    <property type="protein sequence ID" value="CDW39753.1"/>
    <property type="molecule type" value="Transcribed_RNA"/>
</dbReference>
<comment type="subcellular location">
    <subcellularLocation>
        <location evidence="1">Cytoplasm</location>
    </subcellularLocation>
</comment>
<dbReference type="GO" id="GO:0097730">
    <property type="term" value="C:non-motile cilium"/>
    <property type="evidence" value="ECO:0007669"/>
    <property type="project" value="TreeGrafter"/>
</dbReference>
<evidence type="ECO:0000259" key="5">
    <source>
        <dbReference type="Pfam" id="PF23390"/>
    </source>
</evidence>
<dbReference type="AlphaFoldDB" id="A0A0K2UNB5"/>
<evidence type="ECO:0000256" key="1">
    <source>
        <dbReference type="ARBA" id="ARBA00004496"/>
    </source>
</evidence>
<dbReference type="SUPFAM" id="SSF50978">
    <property type="entry name" value="WD40 repeat-like"/>
    <property type="match status" value="1"/>
</dbReference>
<feature type="domain" description="IFT121 second beta-propeller" evidence="5">
    <location>
        <begin position="150"/>
        <end position="355"/>
    </location>
</feature>
<evidence type="ECO:0000256" key="4">
    <source>
        <dbReference type="ARBA" id="ARBA00022737"/>
    </source>
</evidence>
<dbReference type="InterPro" id="IPR036322">
    <property type="entry name" value="WD40_repeat_dom_sf"/>
</dbReference>
<dbReference type="GO" id="GO:0005737">
    <property type="term" value="C:cytoplasm"/>
    <property type="evidence" value="ECO:0007669"/>
    <property type="project" value="UniProtKB-SubCell"/>
</dbReference>
<organism evidence="7">
    <name type="scientific">Lepeophtheirus salmonis</name>
    <name type="common">Salmon louse</name>
    <name type="synonym">Caligus salmonis</name>
    <dbReference type="NCBI Taxonomy" id="72036"/>
    <lineage>
        <taxon>Eukaryota</taxon>
        <taxon>Metazoa</taxon>
        <taxon>Ecdysozoa</taxon>
        <taxon>Arthropoda</taxon>
        <taxon>Crustacea</taxon>
        <taxon>Multicrustacea</taxon>
        <taxon>Hexanauplia</taxon>
        <taxon>Copepoda</taxon>
        <taxon>Siphonostomatoida</taxon>
        <taxon>Caligidae</taxon>
        <taxon>Lepeophtheirus</taxon>
    </lineage>
</organism>
<evidence type="ECO:0000259" key="6">
    <source>
        <dbReference type="Pfam" id="PF24797"/>
    </source>
</evidence>